<evidence type="ECO:0000256" key="1">
    <source>
        <dbReference type="SAM" id="SignalP"/>
    </source>
</evidence>
<dbReference type="EMBL" id="JBELQC010000001">
    <property type="protein sequence ID" value="MFL9839400.1"/>
    <property type="molecule type" value="Genomic_DNA"/>
</dbReference>
<feature type="signal peptide" evidence="1">
    <location>
        <begin position="1"/>
        <end position="16"/>
    </location>
</feature>
<accession>A0ABW8YJN0</accession>
<feature type="chain" id="PRO_5046677781" description="DUF4136 domain-containing protein" evidence="1">
    <location>
        <begin position="17"/>
        <end position="180"/>
    </location>
</feature>
<evidence type="ECO:0000313" key="3">
    <source>
        <dbReference type="Proteomes" id="UP001629244"/>
    </source>
</evidence>
<evidence type="ECO:0000313" key="2">
    <source>
        <dbReference type="EMBL" id="MFL9839400.1"/>
    </source>
</evidence>
<protein>
    <recommendedName>
        <fullName evidence="4">DUF4136 domain-containing protein</fullName>
    </recommendedName>
</protein>
<reference evidence="2 3" key="1">
    <citation type="submission" date="2024-06" db="EMBL/GenBank/DDBJ databases">
        <authorList>
            <person name="Kaempfer P."/>
            <person name="Viver T."/>
        </authorList>
    </citation>
    <scope>NUCLEOTIDE SEQUENCE [LARGE SCALE GENOMIC DNA]</scope>
    <source>
        <strain evidence="2 3">ST-64</strain>
    </source>
</reference>
<dbReference type="RefSeq" id="WP_408076381.1">
    <property type="nucleotide sequence ID" value="NZ_JBELQC010000001.1"/>
</dbReference>
<dbReference type="Proteomes" id="UP001629244">
    <property type="component" value="Unassembled WGS sequence"/>
</dbReference>
<keyword evidence="1" id="KW-0732">Signal</keyword>
<proteinExistence type="predicted"/>
<name>A0ABW8YJN0_9SPHN</name>
<evidence type="ECO:0008006" key="4">
    <source>
        <dbReference type="Google" id="ProtNLM"/>
    </source>
</evidence>
<sequence>MWIAALAMMVATPAAAQDEAPALTPGTVTVEAAEGDAAPAPVRSVFADAIEQALLDARFTALPGQARGRYIARFAITRAARGAVASNGPEQGARGSVGNWGGAFGVTLPSDKRQLRGLIVTQLTIELVARADLQPVWRGSALTAQAEGTKADAPAALAAKLAPAILRAFPASLAEPVSVP</sequence>
<keyword evidence="3" id="KW-1185">Reference proteome</keyword>
<gene>
    <name evidence="2" type="ORF">ABS767_00370</name>
</gene>
<organism evidence="2 3">
    <name type="scientific">Sphingomonas plantiphila</name>
    <dbReference type="NCBI Taxonomy" id="3163295"/>
    <lineage>
        <taxon>Bacteria</taxon>
        <taxon>Pseudomonadati</taxon>
        <taxon>Pseudomonadota</taxon>
        <taxon>Alphaproteobacteria</taxon>
        <taxon>Sphingomonadales</taxon>
        <taxon>Sphingomonadaceae</taxon>
        <taxon>Sphingomonas</taxon>
    </lineage>
</organism>
<comment type="caution">
    <text evidence="2">The sequence shown here is derived from an EMBL/GenBank/DDBJ whole genome shotgun (WGS) entry which is preliminary data.</text>
</comment>